<organism evidence="1 2">
    <name type="scientific">Rhizobium tubonense</name>
    <dbReference type="NCBI Taxonomy" id="484088"/>
    <lineage>
        <taxon>Bacteria</taxon>
        <taxon>Pseudomonadati</taxon>
        <taxon>Pseudomonadota</taxon>
        <taxon>Alphaproteobacteria</taxon>
        <taxon>Hyphomicrobiales</taxon>
        <taxon>Rhizobiaceae</taxon>
        <taxon>Rhizobium/Agrobacterium group</taxon>
        <taxon>Rhizobium</taxon>
    </lineage>
</organism>
<name>A0A2W4F033_9HYPH</name>
<dbReference type="EMBL" id="PCDP01000013">
    <property type="protein sequence ID" value="PZM15753.1"/>
    <property type="molecule type" value="Genomic_DNA"/>
</dbReference>
<protein>
    <submittedName>
        <fullName evidence="1">Uncharacterized protein</fullName>
    </submittedName>
</protein>
<reference evidence="1 2" key="1">
    <citation type="journal article" date="2018" name="Sci. Rep.">
        <title>Rhizobium tumorigenes sp. nov., a novel plant tumorigenic bacterium isolated from cane gall tumors on thornless blackberry.</title>
        <authorList>
            <person name="Kuzmanovi N."/>
            <person name="Smalla K."/>
            <person name="Gronow S."/>
            <person name="PuBawska J."/>
        </authorList>
    </citation>
    <scope>NUCLEOTIDE SEQUENCE [LARGE SCALE GENOMIC DNA]</scope>
    <source>
        <strain evidence="1 2">CCBAU 85046</strain>
    </source>
</reference>
<sequence>MAVDRSDECQAAMADALKALLSQAEAQGWVRAEVLLAISDFSRHELVMLVKEDVLGVQRNTR</sequence>
<evidence type="ECO:0000313" key="1">
    <source>
        <dbReference type="EMBL" id="PZM15753.1"/>
    </source>
</evidence>
<accession>A0A2W4F033</accession>
<evidence type="ECO:0000313" key="2">
    <source>
        <dbReference type="Proteomes" id="UP000248925"/>
    </source>
</evidence>
<dbReference type="Proteomes" id="UP000248925">
    <property type="component" value="Unassembled WGS sequence"/>
</dbReference>
<dbReference type="AlphaFoldDB" id="A0A2W4F033"/>
<proteinExistence type="predicted"/>
<comment type="caution">
    <text evidence="1">The sequence shown here is derived from an EMBL/GenBank/DDBJ whole genome shotgun (WGS) entry which is preliminary data.</text>
</comment>
<gene>
    <name evidence="1" type="ORF">CPY51_06220</name>
</gene>
<keyword evidence="2" id="KW-1185">Reference proteome</keyword>